<evidence type="ECO:0000313" key="2">
    <source>
        <dbReference type="Proteomes" id="UP000185678"/>
    </source>
</evidence>
<evidence type="ECO:0000313" key="1">
    <source>
        <dbReference type="EMBL" id="SIS40555.1"/>
    </source>
</evidence>
<dbReference type="STRING" id="80876.SAMN05421779_101612"/>
<proteinExistence type="predicted"/>
<dbReference type="SUPFAM" id="SSF48613">
    <property type="entry name" value="Heme oxygenase-like"/>
    <property type="match status" value="1"/>
</dbReference>
<protein>
    <recommendedName>
        <fullName evidence="3">Iron-containing redox enzyme</fullName>
    </recommendedName>
</protein>
<dbReference type="InterPro" id="IPR016084">
    <property type="entry name" value="Haem_Oase-like_multi-hlx"/>
</dbReference>
<sequence>MGAPMSRRQQFIEEINTLTLTFPGNATTRRISGNAFDMSHYRALLLSMFLVAREGPVVSELAAENCPSGLGGIRDTLLRSAEDGADHWTWIIDDLQAVGYDGPDPAECIPPAATQAYVGYNHFLASRHPVARLGVIAAVEAIGRNFSSNYSSKVFQRLQLKSAQATFFFRRSREETSLQDILQVLEQADLCDRTWQWVVAGTRTGGSLYRAIYDTQE</sequence>
<organism evidence="1 2">
    <name type="scientific">Insolitispirillum peregrinum</name>
    <dbReference type="NCBI Taxonomy" id="80876"/>
    <lineage>
        <taxon>Bacteria</taxon>
        <taxon>Pseudomonadati</taxon>
        <taxon>Pseudomonadota</taxon>
        <taxon>Alphaproteobacteria</taxon>
        <taxon>Rhodospirillales</taxon>
        <taxon>Novispirillaceae</taxon>
        <taxon>Insolitispirillum</taxon>
    </lineage>
</organism>
<accession>A0A1N7ITX7</accession>
<keyword evidence="2" id="KW-1185">Reference proteome</keyword>
<reference evidence="1 2" key="1">
    <citation type="submission" date="2017-01" db="EMBL/GenBank/DDBJ databases">
        <authorList>
            <person name="Mah S.A."/>
            <person name="Swanson W.J."/>
            <person name="Moy G.W."/>
            <person name="Vacquier V.D."/>
        </authorList>
    </citation>
    <scope>NUCLEOTIDE SEQUENCE [LARGE SCALE GENOMIC DNA]</scope>
    <source>
        <strain evidence="1 2">DSM 11589</strain>
    </source>
</reference>
<name>A0A1N7ITX7_9PROT</name>
<evidence type="ECO:0008006" key="3">
    <source>
        <dbReference type="Google" id="ProtNLM"/>
    </source>
</evidence>
<gene>
    <name evidence="1" type="ORF">SAMN05421779_101612</name>
</gene>
<dbReference type="Proteomes" id="UP000185678">
    <property type="component" value="Unassembled WGS sequence"/>
</dbReference>
<dbReference type="AlphaFoldDB" id="A0A1N7ITX7"/>
<dbReference type="EMBL" id="FTOA01000001">
    <property type="protein sequence ID" value="SIS40555.1"/>
    <property type="molecule type" value="Genomic_DNA"/>
</dbReference>
<dbReference type="Gene3D" id="1.20.910.10">
    <property type="entry name" value="Heme oxygenase-like"/>
    <property type="match status" value="1"/>
</dbReference>